<evidence type="ECO:0000256" key="2">
    <source>
        <dbReference type="ARBA" id="ARBA00004611"/>
    </source>
</evidence>
<evidence type="ECO:0000256" key="7">
    <source>
        <dbReference type="ARBA" id="ARBA00023069"/>
    </source>
</evidence>
<keyword evidence="12" id="KW-1185">Reference proteome</keyword>
<dbReference type="InterPro" id="IPR042815">
    <property type="entry name" value="DRC10"/>
</dbReference>
<reference evidence="13" key="1">
    <citation type="submission" date="2025-08" db="UniProtKB">
        <authorList>
            <consortium name="RefSeq"/>
        </authorList>
    </citation>
    <scope>IDENTIFICATION</scope>
</reference>
<evidence type="ECO:0000256" key="3">
    <source>
        <dbReference type="ARBA" id="ARBA00009071"/>
    </source>
</evidence>
<evidence type="ECO:0000256" key="1">
    <source>
        <dbReference type="ARBA" id="ARBA00003029"/>
    </source>
</evidence>
<keyword evidence="7" id="KW-0969">Cilium</keyword>
<feature type="compositionally biased region" description="Polar residues" evidence="11">
    <location>
        <begin position="29"/>
        <end position="47"/>
    </location>
</feature>
<protein>
    <recommendedName>
        <fullName evidence="4">Dynein regulatory complex protein 10</fullName>
    </recommendedName>
</protein>
<evidence type="ECO:0000256" key="11">
    <source>
        <dbReference type="SAM" id="MobiDB-lite"/>
    </source>
</evidence>
<keyword evidence="9" id="KW-0966">Cell projection</keyword>
<accession>A0A9W2ZW53</accession>
<comment type="subcellular location">
    <subcellularLocation>
        <location evidence="2">Cytoplasm</location>
        <location evidence="2">Cytoskeleton</location>
        <location evidence="2">Flagellum axoneme</location>
    </subcellularLocation>
</comment>
<gene>
    <name evidence="13" type="primary">LOC129925037</name>
</gene>
<dbReference type="GeneID" id="129925037"/>
<evidence type="ECO:0000256" key="10">
    <source>
        <dbReference type="SAM" id="Coils"/>
    </source>
</evidence>
<evidence type="ECO:0000313" key="12">
    <source>
        <dbReference type="Proteomes" id="UP001165740"/>
    </source>
</evidence>
<feature type="coiled-coil region" evidence="10">
    <location>
        <begin position="451"/>
        <end position="567"/>
    </location>
</feature>
<dbReference type="PROSITE" id="PS50096">
    <property type="entry name" value="IQ"/>
    <property type="match status" value="1"/>
</dbReference>
<dbReference type="AlphaFoldDB" id="A0A9W2ZW53"/>
<keyword evidence="8" id="KW-0206">Cytoskeleton</keyword>
<evidence type="ECO:0000256" key="5">
    <source>
        <dbReference type="ARBA" id="ARBA00022490"/>
    </source>
</evidence>
<evidence type="ECO:0000256" key="6">
    <source>
        <dbReference type="ARBA" id="ARBA00022846"/>
    </source>
</evidence>
<dbReference type="RefSeq" id="XP_055879179.1">
    <property type="nucleotide sequence ID" value="XM_056023204.1"/>
</dbReference>
<evidence type="ECO:0000256" key="8">
    <source>
        <dbReference type="ARBA" id="ARBA00023212"/>
    </source>
</evidence>
<feature type="region of interest" description="Disordered" evidence="11">
    <location>
        <begin position="199"/>
        <end position="242"/>
    </location>
</feature>
<organism evidence="12 13">
    <name type="scientific">Biomphalaria glabrata</name>
    <name type="common">Bloodfluke planorb</name>
    <name type="synonym">Freshwater snail</name>
    <dbReference type="NCBI Taxonomy" id="6526"/>
    <lineage>
        <taxon>Eukaryota</taxon>
        <taxon>Metazoa</taxon>
        <taxon>Spiralia</taxon>
        <taxon>Lophotrochozoa</taxon>
        <taxon>Mollusca</taxon>
        <taxon>Gastropoda</taxon>
        <taxon>Heterobranchia</taxon>
        <taxon>Euthyneura</taxon>
        <taxon>Panpulmonata</taxon>
        <taxon>Hygrophila</taxon>
        <taxon>Lymnaeoidea</taxon>
        <taxon>Planorbidae</taxon>
        <taxon>Biomphalaria</taxon>
    </lineage>
</organism>
<keyword evidence="6" id="KW-0282">Flagellum</keyword>
<evidence type="ECO:0000256" key="9">
    <source>
        <dbReference type="ARBA" id="ARBA00023273"/>
    </source>
</evidence>
<dbReference type="PANTHER" id="PTHR31598">
    <property type="entry name" value="IQ DOMAIN-CONTAINING PROTEIN D"/>
    <property type="match status" value="1"/>
</dbReference>
<evidence type="ECO:0000256" key="4">
    <source>
        <dbReference type="ARBA" id="ARBA00021752"/>
    </source>
</evidence>
<evidence type="ECO:0000313" key="13">
    <source>
        <dbReference type="RefSeq" id="XP_055879179.1"/>
    </source>
</evidence>
<proteinExistence type="inferred from homology"/>
<feature type="region of interest" description="Disordered" evidence="11">
    <location>
        <begin position="28"/>
        <end position="47"/>
    </location>
</feature>
<dbReference type="PANTHER" id="PTHR31598:SF1">
    <property type="entry name" value="DYNEIN REGULATORY COMPLEX PROTEIN 10"/>
    <property type="match status" value="1"/>
</dbReference>
<keyword evidence="5" id="KW-0963">Cytoplasm</keyword>
<dbReference type="Proteomes" id="UP001165740">
    <property type="component" value="Chromosome 3"/>
</dbReference>
<keyword evidence="10" id="KW-0175">Coiled coil</keyword>
<dbReference type="OrthoDB" id="536093at2759"/>
<name>A0A9W2ZW53_BIOGL</name>
<sequence>MSGDLSSKSSLRISSQILLDSLKAFKTPKGQSSNVLPPQPDMSCTNNPSIPAQRVVKLFEEASRKASVAVLLEYIIDNLDRFAVSLGTELTQLLQQHKRILYRYKNEARTVNDFMDSQELCFMADQLQEGQSATDASKKISFSFFDEFDEFDLGEGEGEEMDYHLPTASPRKVREFPSSSTVTCRLPVLREQILKTRSGTSITPLSGKPSGYSAGKDNANSTTVFAEPEDDGQSEAAAESNDYRKDFNQSARPMFMSQSESFKITRNSSLDVIESAAKLLVENEDKKKKKLLILPFKLNTKLFEAMQKETIFQDAVRKMCNIIGQLTESSRIIFKKFISDPSALELVQKCIQHDTIEGEFVSLMEEFREVTEFRMFTTPEQQKERLQYMEDASRRDKVNKKILNRLNRELQKMCNIQEDKEYVKKITLLEHLQMDTIQIEKFSGEAIRRHLAESEKQKMTEEKQLDEKTMDLRQEIVELMEITESTVIKNKELENELRSEKYKMENELDACIRKYDEEMIRKMEMYEYIEMNYKDEKAQLAELEEYFADLEKEYMFIMEERRAARNAVQIMRRTFRGTATAVRLIQAFYRSFKVRKAIQAEAKRRAKAAKRMAAAAKNN</sequence>
<comment type="function">
    <text evidence="1">Component of the nexin-dynein regulatory complex (N-DRC), a key regulator of ciliary/flagellar motility which maintains the alignment and integrity of the distal axoneme and regulates microtubule sliding in motile axonemes.</text>
</comment>
<comment type="similarity">
    <text evidence="3">Belongs to the DRC10 family.</text>
</comment>